<dbReference type="Pfam" id="PF01693">
    <property type="entry name" value="Cauli_VI"/>
    <property type="match status" value="1"/>
</dbReference>
<evidence type="ECO:0000313" key="3">
    <source>
        <dbReference type="Proteomes" id="UP000799436"/>
    </source>
</evidence>
<keyword evidence="3" id="KW-1185">Reference proteome</keyword>
<proteinExistence type="predicted"/>
<dbReference type="EMBL" id="ML995809">
    <property type="protein sequence ID" value="KAF2773901.1"/>
    <property type="molecule type" value="Genomic_DNA"/>
</dbReference>
<dbReference type="Proteomes" id="UP000799436">
    <property type="component" value="Unassembled WGS sequence"/>
</dbReference>
<reference evidence="2" key="1">
    <citation type="journal article" date="2020" name="Stud. Mycol.">
        <title>101 Dothideomycetes genomes: a test case for predicting lifestyles and emergence of pathogens.</title>
        <authorList>
            <person name="Haridas S."/>
            <person name="Albert R."/>
            <person name="Binder M."/>
            <person name="Bloem J."/>
            <person name="Labutti K."/>
            <person name="Salamov A."/>
            <person name="Andreopoulos B."/>
            <person name="Baker S."/>
            <person name="Barry K."/>
            <person name="Bills G."/>
            <person name="Bluhm B."/>
            <person name="Cannon C."/>
            <person name="Castanera R."/>
            <person name="Culley D."/>
            <person name="Daum C."/>
            <person name="Ezra D."/>
            <person name="Gonzalez J."/>
            <person name="Henrissat B."/>
            <person name="Kuo A."/>
            <person name="Liang C."/>
            <person name="Lipzen A."/>
            <person name="Lutzoni F."/>
            <person name="Magnuson J."/>
            <person name="Mondo S."/>
            <person name="Nolan M."/>
            <person name="Ohm R."/>
            <person name="Pangilinan J."/>
            <person name="Park H.-J."/>
            <person name="Ramirez L."/>
            <person name="Alfaro M."/>
            <person name="Sun H."/>
            <person name="Tritt A."/>
            <person name="Yoshinaga Y."/>
            <person name="Zwiers L.-H."/>
            <person name="Turgeon B."/>
            <person name="Goodwin S."/>
            <person name="Spatafora J."/>
            <person name="Crous P."/>
            <person name="Grigoriev I."/>
        </authorList>
    </citation>
    <scope>NUCLEOTIDE SEQUENCE</scope>
    <source>
        <strain evidence="2">CBS 116005</strain>
    </source>
</reference>
<accession>A0A6G1LLS9</accession>
<dbReference type="InterPro" id="IPR011320">
    <property type="entry name" value="RNase_H1_N"/>
</dbReference>
<protein>
    <recommendedName>
        <fullName evidence="1">Ribonuclease H1 N-terminal domain-containing protein</fullName>
    </recommendedName>
</protein>
<name>A0A6G1LLS9_9PEZI</name>
<dbReference type="AlphaFoldDB" id="A0A6G1LLS9"/>
<gene>
    <name evidence="2" type="ORF">EJ03DRAFT_347299</name>
</gene>
<organism evidence="2 3">
    <name type="scientific">Teratosphaeria nubilosa</name>
    <dbReference type="NCBI Taxonomy" id="161662"/>
    <lineage>
        <taxon>Eukaryota</taxon>
        <taxon>Fungi</taxon>
        <taxon>Dikarya</taxon>
        <taxon>Ascomycota</taxon>
        <taxon>Pezizomycotina</taxon>
        <taxon>Dothideomycetes</taxon>
        <taxon>Dothideomycetidae</taxon>
        <taxon>Mycosphaerellales</taxon>
        <taxon>Teratosphaeriaceae</taxon>
        <taxon>Teratosphaeria</taxon>
    </lineage>
</organism>
<dbReference type="InterPro" id="IPR037056">
    <property type="entry name" value="RNase_H1_N_sf"/>
</dbReference>
<dbReference type="Gene3D" id="3.40.970.10">
    <property type="entry name" value="Ribonuclease H1, N-terminal domain"/>
    <property type="match status" value="1"/>
</dbReference>
<feature type="domain" description="Ribonuclease H1 N-terminal" evidence="1">
    <location>
        <begin position="61"/>
        <end position="107"/>
    </location>
</feature>
<evidence type="ECO:0000313" key="2">
    <source>
        <dbReference type="EMBL" id="KAF2773901.1"/>
    </source>
</evidence>
<sequence>MNQRGFFWPRLSGCSGAEHHGFYNLQSARRYMRERGFGIEDYTEDVDQGIERPLSEAGGSKYHAVANGAVPDIYSLYLGEEGAQQQTDPHPHACHKRFTLLDQAEQFRQDWHGTAKIVSRNKCGRAGPGLHRFESTELLSNMGKILTEDDLDDLSRRNRKRSFEMEPGSAERLPQDWTRYLNGG</sequence>
<evidence type="ECO:0000259" key="1">
    <source>
        <dbReference type="Pfam" id="PF01693"/>
    </source>
</evidence>